<dbReference type="PANTHER" id="PTHR11559">
    <property type="entry name" value="CARBOXYLESTERASE"/>
    <property type="match status" value="1"/>
</dbReference>
<dbReference type="SUPFAM" id="SSF53474">
    <property type="entry name" value="alpha/beta-Hydrolases"/>
    <property type="match status" value="1"/>
</dbReference>
<dbReference type="GO" id="GO:0016787">
    <property type="term" value="F:hydrolase activity"/>
    <property type="evidence" value="ECO:0007669"/>
    <property type="project" value="UniProtKB-KW"/>
</dbReference>
<dbReference type="EMBL" id="CP129683">
    <property type="protein sequence ID" value="XDS50477.1"/>
    <property type="molecule type" value="Genomic_DNA"/>
</dbReference>
<dbReference type="Pfam" id="PF00135">
    <property type="entry name" value="COesterase"/>
    <property type="match status" value="1"/>
</dbReference>
<proteinExistence type="inferred from homology"/>
<dbReference type="EMBL" id="CP129682">
    <property type="protein sequence ID" value="XDS49254.1"/>
    <property type="molecule type" value="Genomic_DNA"/>
</dbReference>
<dbReference type="EMBL" id="CP129675">
    <property type="protein sequence ID" value="XDS45964.1"/>
    <property type="molecule type" value="Genomic_DNA"/>
</dbReference>
<dbReference type="KEGG" id="bfk:QN062_08850"/>
<evidence type="ECO:0000313" key="6">
    <source>
        <dbReference type="EMBL" id="XDS49254.1"/>
    </source>
</evidence>
<organism evidence="6">
    <name type="scientific">Bifidobacterium fermentum</name>
    <dbReference type="NCBI Taxonomy" id="3059035"/>
    <lineage>
        <taxon>Bacteria</taxon>
        <taxon>Bacillati</taxon>
        <taxon>Actinomycetota</taxon>
        <taxon>Actinomycetes</taxon>
        <taxon>Bifidobacteriales</taxon>
        <taxon>Bifidobacteriaceae</taxon>
        <taxon>Bifidobacterium</taxon>
    </lineage>
</organism>
<dbReference type="InterPro" id="IPR050309">
    <property type="entry name" value="Type-B_Carboxylest/Lipase"/>
</dbReference>
<dbReference type="InterPro" id="IPR029058">
    <property type="entry name" value="AB_hydrolase_fold"/>
</dbReference>
<dbReference type="InterPro" id="IPR019826">
    <property type="entry name" value="Carboxylesterase_B_AS"/>
</dbReference>
<evidence type="ECO:0000313" key="5">
    <source>
        <dbReference type="EMBL" id="XDS45964.1"/>
    </source>
</evidence>
<reference evidence="6" key="1">
    <citation type="submission" date="2023-07" db="EMBL/GenBank/DDBJ databases">
        <title>Bifidobacterium aquikefiriaerophilum sp. nov. and Bifidobacterium eccum sp. nov., isolated from water kefir.</title>
        <authorList>
            <person name="Breselge S."/>
            <person name="Bellassi P."/>
            <person name="Barcenilla C."/>
            <person name="Alvarez-Ordonez A."/>
            <person name="Morelli L."/>
            <person name="Cotter P.D."/>
        </authorList>
    </citation>
    <scope>NUCLEOTIDE SEQUENCE</scope>
    <source>
        <strain evidence="7">WK012_4_13</strain>
        <strain evidence="6">WK013_4_14</strain>
        <strain evidence="5">WK048_4_13</strain>
    </source>
</reference>
<gene>
    <name evidence="7" type="ORF">QN062_08850</name>
    <name evidence="6" type="ORF">QN216_03045</name>
    <name evidence="5" type="ORF">QN217_07400</name>
</gene>
<dbReference type="RefSeq" id="WP_369341441.1">
    <property type="nucleotide sequence ID" value="NZ_CP129675.1"/>
</dbReference>
<feature type="domain" description="Carboxylesterase type B" evidence="4">
    <location>
        <begin position="8"/>
        <end position="526"/>
    </location>
</feature>
<evidence type="ECO:0000313" key="7">
    <source>
        <dbReference type="EMBL" id="XDS50477.1"/>
    </source>
</evidence>
<evidence type="ECO:0000256" key="1">
    <source>
        <dbReference type="ARBA" id="ARBA00005964"/>
    </source>
</evidence>
<evidence type="ECO:0000259" key="4">
    <source>
        <dbReference type="Pfam" id="PF00135"/>
    </source>
</evidence>
<evidence type="ECO:0000256" key="3">
    <source>
        <dbReference type="RuleBase" id="RU361235"/>
    </source>
</evidence>
<comment type="similarity">
    <text evidence="1 3">Belongs to the type-B carboxylesterase/lipase family.</text>
</comment>
<dbReference type="Gene3D" id="3.40.50.1820">
    <property type="entry name" value="alpha/beta hydrolase"/>
    <property type="match status" value="1"/>
</dbReference>
<keyword evidence="2 3" id="KW-0378">Hydrolase</keyword>
<dbReference type="InterPro" id="IPR002018">
    <property type="entry name" value="CarbesteraseB"/>
</dbReference>
<accession>A0AB39UJT6</accession>
<dbReference type="EC" id="3.1.1.-" evidence="3"/>
<sequence length="536" mass="60388">MLDENDNLTVTTNYGPLQGIHGKNPSIRIFKGIPYAKPPTGSLRWKEPQRPEPWNDIRKAFEFGPVGPQLNTQEISAMNLPMDEDCLYLNIWAASGTRPKPVLVWIYGGGFQEGTSADPNFDGESMAERGIIVVNFNYRLGILGFLATQSLSSESPHGVSGNYGFLDCVAALRWVHENIAAFGGDPSNVTIAGQSAGAGTCDFLAMSPLAKGLFQRVIAQSHARYSRDTELRYLSTSYRNIIEAEDAGERFVRRLCTTDEAPTLERLREVPWQELTDSKLYGDIQINTGSDSKPPLFRPVVDGWSIPHGFEYTYASGEQNDVDYIVGNNLDESGAIPTECVTDAREKQKDERWRPGRPPTHVTLESFVRAAKYKYRDMADEFLSVYSASNDDEAAAADSRAVRDNARISSFLWAQEWRKHCNRPVRTYFWTHRTPDGSGQRRAFHGSEITYAFDNLNRFSRNWTAEDVRVSKIISAYWVNFIATGDPNGDGLPEWKEYDPNVPKVMDLGSDFVMRDIASPKAFSFWQRFFATQQAW</sequence>
<dbReference type="PROSITE" id="PS00122">
    <property type="entry name" value="CARBOXYLESTERASE_B_1"/>
    <property type="match status" value="1"/>
</dbReference>
<evidence type="ECO:0000256" key="2">
    <source>
        <dbReference type="ARBA" id="ARBA00022801"/>
    </source>
</evidence>
<protein>
    <recommendedName>
        <fullName evidence="3">Carboxylic ester hydrolase</fullName>
        <ecNumber evidence="3">3.1.1.-</ecNumber>
    </recommendedName>
</protein>
<dbReference type="AlphaFoldDB" id="A0AB39UJT6"/>
<name>A0AB39UJT6_9BIFI</name>